<reference evidence="8" key="1">
    <citation type="journal article" date="2019" name="Int. J. Syst. Evol. Microbiol.">
        <title>The Global Catalogue of Microorganisms (GCM) 10K type strain sequencing project: providing services to taxonomists for standard genome sequencing and annotation.</title>
        <authorList>
            <consortium name="The Broad Institute Genomics Platform"/>
            <consortium name="The Broad Institute Genome Sequencing Center for Infectious Disease"/>
            <person name="Wu L."/>
            <person name="Ma J."/>
        </authorList>
    </citation>
    <scope>NUCLEOTIDE SEQUENCE [LARGE SCALE GENOMIC DNA]</scope>
    <source>
        <strain evidence="8">JCM 14046</strain>
    </source>
</reference>
<feature type="transmembrane region" description="Helical" evidence="5">
    <location>
        <begin position="177"/>
        <end position="195"/>
    </location>
</feature>
<feature type="transmembrane region" description="Helical" evidence="5">
    <location>
        <begin position="269"/>
        <end position="292"/>
    </location>
</feature>
<feature type="transmembrane region" description="Helical" evidence="5">
    <location>
        <begin position="87"/>
        <end position="106"/>
    </location>
</feature>
<dbReference type="PROSITE" id="PS00217">
    <property type="entry name" value="SUGAR_TRANSPORT_2"/>
    <property type="match status" value="1"/>
</dbReference>
<dbReference type="InterPro" id="IPR036259">
    <property type="entry name" value="MFS_trans_sf"/>
</dbReference>
<dbReference type="SUPFAM" id="SSF103473">
    <property type="entry name" value="MFS general substrate transporter"/>
    <property type="match status" value="1"/>
</dbReference>
<evidence type="ECO:0000256" key="3">
    <source>
        <dbReference type="ARBA" id="ARBA00022989"/>
    </source>
</evidence>
<organism evidence="7 8">
    <name type="scientific">Nocardioides lentus</name>
    <dbReference type="NCBI Taxonomy" id="338077"/>
    <lineage>
        <taxon>Bacteria</taxon>
        <taxon>Bacillati</taxon>
        <taxon>Actinomycetota</taxon>
        <taxon>Actinomycetes</taxon>
        <taxon>Propionibacteriales</taxon>
        <taxon>Nocardioidaceae</taxon>
        <taxon>Nocardioides</taxon>
    </lineage>
</organism>
<dbReference type="PROSITE" id="PS50850">
    <property type="entry name" value="MFS"/>
    <property type="match status" value="1"/>
</dbReference>
<keyword evidence="3 5" id="KW-1133">Transmembrane helix</keyword>
<evidence type="ECO:0000313" key="8">
    <source>
        <dbReference type="Proteomes" id="UP001501612"/>
    </source>
</evidence>
<feature type="transmembrane region" description="Helical" evidence="5">
    <location>
        <begin position="21"/>
        <end position="45"/>
    </location>
</feature>
<comment type="caution">
    <text evidence="7">The sequence shown here is derived from an EMBL/GenBank/DDBJ whole genome shotgun (WGS) entry which is preliminary data.</text>
</comment>
<comment type="subcellular location">
    <subcellularLocation>
        <location evidence="1">Cell membrane</location>
        <topology evidence="1">Multi-pass membrane protein</topology>
    </subcellularLocation>
</comment>
<feature type="transmembrane region" description="Helical" evidence="5">
    <location>
        <begin position="57"/>
        <end position="75"/>
    </location>
</feature>
<feature type="transmembrane region" description="Helical" evidence="5">
    <location>
        <begin position="327"/>
        <end position="351"/>
    </location>
</feature>
<keyword evidence="2 5" id="KW-0812">Transmembrane</keyword>
<dbReference type="PANTHER" id="PTHR23508">
    <property type="entry name" value="CARBOXYLIC ACID TRANSPORTER PROTEIN HOMOLOG"/>
    <property type="match status" value="1"/>
</dbReference>
<dbReference type="InterPro" id="IPR020846">
    <property type="entry name" value="MFS_dom"/>
</dbReference>
<feature type="transmembrane region" description="Helical" evidence="5">
    <location>
        <begin position="394"/>
        <end position="413"/>
    </location>
</feature>
<evidence type="ECO:0000256" key="5">
    <source>
        <dbReference type="SAM" id="Phobius"/>
    </source>
</evidence>
<evidence type="ECO:0000256" key="2">
    <source>
        <dbReference type="ARBA" id="ARBA00022692"/>
    </source>
</evidence>
<evidence type="ECO:0000256" key="1">
    <source>
        <dbReference type="ARBA" id="ARBA00004651"/>
    </source>
</evidence>
<feature type="domain" description="Major facilitator superfamily (MFS) profile" evidence="6">
    <location>
        <begin position="19"/>
        <end position="421"/>
    </location>
</feature>
<dbReference type="RefSeq" id="WP_344003210.1">
    <property type="nucleotide sequence ID" value="NZ_BAAAMY010000001.1"/>
</dbReference>
<protein>
    <submittedName>
        <fullName evidence="7">Aromatic acid/H+ symport family MFS transporter</fullName>
    </submittedName>
</protein>
<dbReference type="EMBL" id="BAAAMY010000001">
    <property type="protein sequence ID" value="GAA1907093.1"/>
    <property type="molecule type" value="Genomic_DNA"/>
</dbReference>
<feature type="transmembrane region" description="Helical" evidence="5">
    <location>
        <begin position="112"/>
        <end position="132"/>
    </location>
</feature>
<keyword evidence="8" id="KW-1185">Reference proteome</keyword>
<evidence type="ECO:0000259" key="6">
    <source>
        <dbReference type="PROSITE" id="PS50850"/>
    </source>
</evidence>
<name>A0ABP5A9M4_9ACTN</name>
<sequence length="427" mass="43105">MTTTPATGPAPARVGSTWPVVLCWVAVALDGFDLVVLGAVIPTLLGTGALGFTESSVTLAATLGLVGVGIGAVTIGPLTDRFGRRRALIGCIAWFSVTTLLIAVAPSTTAFIVLRFLAGLGLGACLPTALAYMSEHAAEGRRGSAVTRMMTGYHVGAVLTALLALLLVDSLGWESMFVVGGVAGLLVLPLMVLRLPESEAYLAARARAEAAAADGGSAAAGPAPVRTSAVLRGGYLRISLGLWVASFMGLLLVYGLNTWLPTIMEAAEYSISAGIGLLLALNVGAVLGLVVAGGVADARGTKPVVLAWFGIAAVFLALLSIRIESTVLVYAAVTLAGVFVFSAQVLVYAFVGHLYPPEIRGTALGLAAGVGRVGAIVGPSLGGALVAAGLAYPWGFYIFALAALLAVVALAVVPAHGPRARATAPVA</sequence>
<evidence type="ECO:0000256" key="4">
    <source>
        <dbReference type="ARBA" id="ARBA00023136"/>
    </source>
</evidence>
<proteinExistence type="predicted"/>
<dbReference type="InterPro" id="IPR011701">
    <property type="entry name" value="MFS"/>
</dbReference>
<dbReference type="Gene3D" id="1.20.1250.20">
    <property type="entry name" value="MFS general substrate transporter like domains"/>
    <property type="match status" value="1"/>
</dbReference>
<dbReference type="Proteomes" id="UP001501612">
    <property type="component" value="Unassembled WGS sequence"/>
</dbReference>
<gene>
    <name evidence="7" type="ORF">GCM10009737_04860</name>
</gene>
<keyword evidence="4 5" id="KW-0472">Membrane</keyword>
<dbReference type="Pfam" id="PF07690">
    <property type="entry name" value="MFS_1"/>
    <property type="match status" value="1"/>
</dbReference>
<feature type="transmembrane region" description="Helical" evidence="5">
    <location>
        <begin position="304"/>
        <end position="321"/>
    </location>
</feature>
<feature type="transmembrane region" description="Helical" evidence="5">
    <location>
        <begin position="235"/>
        <end position="257"/>
    </location>
</feature>
<evidence type="ECO:0000313" key="7">
    <source>
        <dbReference type="EMBL" id="GAA1907093.1"/>
    </source>
</evidence>
<dbReference type="InterPro" id="IPR005829">
    <property type="entry name" value="Sugar_transporter_CS"/>
</dbReference>
<feature type="transmembrane region" description="Helical" evidence="5">
    <location>
        <begin position="153"/>
        <end position="171"/>
    </location>
</feature>
<dbReference type="PANTHER" id="PTHR23508:SF10">
    <property type="entry name" value="CARBOXYLIC ACID TRANSPORTER PROTEIN HOMOLOG"/>
    <property type="match status" value="1"/>
</dbReference>
<accession>A0ABP5A9M4</accession>
<feature type="transmembrane region" description="Helical" evidence="5">
    <location>
        <begin position="363"/>
        <end position="388"/>
    </location>
</feature>
<dbReference type="CDD" id="cd17365">
    <property type="entry name" value="MFS_PcaK_like"/>
    <property type="match status" value="1"/>
</dbReference>